<proteinExistence type="predicted"/>
<evidence type="ECO:0000313" key="2">
    <source>
        <dbReference type="Proteomes" id="UP000831021"/>
    </source>
</evidence>
<sequence>MKTLTLTKEESDLLYYQLLARKEYFEEDMVFWAKRKDVKEVERCSKVIDHINDLLVKILNG</sequence>
<dbReference type="Proteomes" id="UP000831021">
    <property type="component" value="Segment"/>
</dbReference>
<protein>
    <submittedName>
        <fullName evidence="1">Uncharacterized protein</fullName>
    </submittedName>
</protein>
<organism evidence="1 2">
    <name type="scientific">Bacillus phage FADO</name>
    <dbReference type="NCBI Taxonomy" id="2917160"/>
    <lineage>
        <taxon>Viruses</taxon>
        <taxon>Duplodnaviria</taxon>
        <taxon>Heunggongvirae</taxon>
        <taxon>Uroviricota</taxon>
        <taxon>Caudoviricetes</taxon>
        <taxon>Heleneionescovirinae</taxon>
        <taxon>Zhangjivirus</taxon>
        <taxon>Zhangjivirus fado</taxon>
    </lineage>
</organism>
<dbReference type="EMBL" id="OM236516">
    <property type="protein sequence ID" value="UNY48721.1"/>
    <property type="molecule type" value="Genomic_DNA"/>
</dbReference>
<reference evidence="1 2" key="1">
    <citation type="submission" date="2022-01" db="EMBL/GenBank/DDBJ databases">
        <authorList>
            <person name="Stokar-Avihail A."/>
        </authorList>
    </citation>
    <scope>NUCLEOTIDE SEQUENCE [LARGE SCALE GENOMIC DNA]</scope>
</reference>
<gene>
    <name evidence="1" type="ORF">fado_6</name>
</gene>
<keyword evidence="2" id="KW-1185">Reference proteome</keyword>
<name>A0AAE9GA54_9CAUD</name>
<evidence type="ECO:0000313" key="1">
    <source>
        <dbReference type="EMBL" id="UNY48721.1"/>
    </source>
</evidence>
<accession>A0AAE9GA54</accession>